<name>A0A507CVY5_9FUNG</name>
<comment type="caution">
    <text evidence="1">The sequence shown here is derived from an EMBL/GenBank/DDBJ whole genome shotgun (WGS) entry which is preliminary data.</text>
</comment>
<accession>A0A507CVY5</accession>
<sequence>MSLREQEALVLRINSVEEKTVVGAQRATESVTADVAFVRKACRNSRENDYMNSSPDEPINLYACIWRRMVAASQWAFHFCGQDRAA</sequence>
<gene>
    <name evidence="1" type="ORF">SeMB42_g04829</name>
</gene>
<protein>
    <submittedName>
        <fullName evidence="1">Uncharacterized protein</fullName>
    </submittedName>
</protein>
<organism evidence="1 2">
    <name type="scientific">Synchytrium endobioticum</name>
    <dbReference type="NCBI Taxonomy" id="286115"/>
    <lineage>
        <taxon>Eukaryota</taxon>
        <taxon>Fungi</taxon>
        <taxon>Fungi incertae sedis</taxon>
        <taxon>Chytridiomycota</taxon>
        <taxon>Chytridiomycota incertae sedis</taxon>
        <taxon>Chytridiomycetes</taxon>
        <taxon>Synchytriales</taxon>
        <taxon>Synchytriaceae</taxon>
        <taxon>Synchytrium</taxon>
    </lineage>
</organism>
<proteinExistence type="predicted"/>
<dbReference type="Proteomes" id="UP000317494">
    <property type="component" value="Unassembled WGS sequence"/>
</dbReference>
<reference evidence="1 2" key="1">
    <citation type="journal article" date="2019" name="Sci. Rep.">
        <title>Comparative genomics of chytrid fungi reveal insights into the obligate biotrophic and pathogenic lifestyle of Synchytrium endobioticum.</title>
        <authorList>
            <person name="van de Vossenberg B.T.L.H."/>
            <person name="Warris S."/>
            <person name="Nguyen H.D.T."/>
            <person name="van Gent-Pelzer M.P.E."/>
            <person name="Joly D.L."/>
            <person name="van de Geest H.C."/>
            <person name="Bonants P.J.M."/>
            <person name="Smith D.S."/>
            <person name="Levesque C.A."/>
            <person name="van der Lee T.A.J."/>
        </authorList>
    </citation>
    <scope>NUCLEOTIDE SEQUENCE [LARGE SCALE GENOMIC DNA]</scope>
    <source>
        <strain evidence="1 2">MB42</strain>
    </source>
</reference>
<dbReference type="VEuPathDB" id="FungiDB:SeMB42_g04829"/>
<evidence type="ECO:0000313" key="1">
    <source>
        <dbReference type="EMBL" id="TPX43201.1"/>
    </source>
</evidence>
<dbReference type="AlphaFoldDB" id="A0A507CVY5"/>
<dbReference type="EMBL" id="QEAN01000207">
    <property type="protein sequence ID" value="TPX43201.1"/>
    <property type="molecule type" value="Genomic_DNA"/>
</dbReference>
<evidence type="ECO:0000313" key="2">
    <source>
        <dbReference type="Proteomes" id="UP000317494"/>
    </source>
</evidence>
<keyword evidence="2" id="KW-1185">Reference proteome</keyword>